<evidence type="ECO:0000313" key="3">
    <source>
        <dbReference type="EMBL" id="RIJ23971.1"/>
    </source>
</evidence>
<organism evidence="3 4">
    <name type="scientific">Henriciella barbarensis</name>
    <dbReference type="NCBI Taxonomy" id="86342"/>
    <lineage>
        <taxon>Bacteria</taxon>
        <taxon>Pseudomonadati</taxon>
        <taxon>Pseudomonadota</taxon>
        <taxon>Alphaproteobacteria</taxon>
        <taxon>Hyphomonadales</taxon>
        <taxon>Hyphomonadaceae</taxon>
        <taxon>Henriciella</taxon>
    </lineage>
</organism>
<dbReference type="SUPFAM" id="SSF55144">
    <property type="entry name" value="LigT-like"/>
    <property type="match status" value="1"/>
</dbReference>
<dbReference type="GO" id="GO:0008664">
    <property type="term" value="F:RNA 2',3'-cyclic 3'-phosphodiesterase activity"/>
    <property type="evidence" value="ECO:0007669"/>
    <property type="project" value="UniProtKB-EC"/>
</dbReference>
<dbReference type="InterPro" id="IPR004175">
    <property type="entry name" value="RNA_CPDase"/>
</dbReference>
<evidence type="ECO:0000256" key="2">
    <source>
        <dbReference type="HAMAP-Rule" id="MF_01940"/>
    </source>
</evidence>
<dbReference type="NCBIfam" id="TIGR02258">
    <property type="entry name" value="2_5_ligase"/>
    <property type="match status" value="1"/>
</dbReference>
<keyword evidence="4" id="KW-1185">Reference proteome</keyword>
<dbReference type="GO" id="GO:0004113">
    <property type="term" value="F:2',3'-cyclic-nucleotide 3'-phosphodiesterase activity"/>
    <property type="evidence" value="ECO:0007669"/>
    <property type="project" value="InterPro"/>
</dbReference>
<dbReference type="PANTHER" id="PTHR35561">
    <property type="entry name" value="RNA 2',3'-CYCLIC PHOSPHODIESTERASE"/>
    <property type="match status" value="1"/>
</dbReference>
<dbReference type="Pfam" id="PF13563">
    <property type="entry name" value="2_5_RNA_ligase2"/>
    <property type="match status" value="1"/>
</dbReference>
<dbReference type="EMBL" id="QWGB01000005">
    <property type="protein sequence ID" value="RIJ23971.1"/>
    <property type="molecule type" value="Genomic_DNA"/>
</dbReference>
<comment type="similarity">
    <text evidence="2">Belongs to the 2H phosphoesterase superfamily. ThpR family.</text>
</comment>
<dbReference type="Gene3D" id="3.90.1140.10">
    <property type="entry name" value="Cyclic phosphodiesterase"/>
    <property type="match status" value="1"/>
</dbReference>
<proteinExistence type="inferred from homology"/>
<protein>
    <recommendedName>
        <fullName evidence="2">RNA 2',3'-cyclic phosphodiesterase</fullName>
        <shortName evidence="2">RNA 2',3'-CPDase</shortName>
        <ecNumber evidence="2">3.1.4.58</ecNumber>
    </recommendedName>
</protein>
<dbReference type="EC" id="3.1.4.58" evidence="2"/>
<comment type="catalytic activity">
    <reaction evidence="2">
        <text>a 3'-end 2',3'-cyclophospho-ribonucleotide-RNA + H2O = a 3'-end 2'-phospho-ribonucleotide-RNA + H(+)</text>
        <dbReference type="Rhea" id="RHEA:11828"/>
        <dbReference type="Rhea" id="RHEA-COMP:10464"/>
        <dbReference type="Rhea" id="RHEA-COMP:17353"/>
        <dbReference type="ChEBI" id="CHEBI:15377"/>
        <dbReference type="ChEBI" id="CHEBI:15378"/>
        <dbReference type="ChEBI" id="CHEBI:83064"/>
        <dbReference type="ChEBI" id="CHEBI:173113"/>
        <dbReference type="EC" id="3.1.4.58"/>
    </reaction>
</comment>
<reference evidence="3 4" key="1">
    <citation type="submission" date="2018-08" db="EMBL/GenBank/DDBJ databases">
        <title>Henriciella mobilis sp. nov., isolated from seawater.</title>
        <authorList>
            <person name="Cheng H."/>
            <person name="Wu Y.-H."/>
            <person name="Xu X.-W."/>
            <person name="Guo L.-L."/>
        </authorList>
    </citation>
    <scope>NUCLEOTIDE SEQUENCE [LARGE SCALE GENOMIC DNA]</scope>
    <source>
        <strain evidence="3 4">CCUG66934</strain>
    </source>
</reference>
<dbReference type="AlphaFoldDB" id="A0A399QZI4"/>
<feature type="active site" description="Proton acceptor" evidence="2">
    <location>
        <position position="120"/>
    </location>
</feature>
<dbReference type="RefSeq" id="WP_119379160.1">
    <property type="nucleotide sequence ID" value="NZ_QWGB01000005.1"/>
</dbReference>
<gene>
    <name evidence="3" type="primary">thpR</name>
    <name evidence="3" type="ORF">D1224_06900</name>
</gene>
<accession>A0A399QZI4</accession>
<dbReference type="OrthoDB" id="9793819at2"/>
<keyword evidence="1 2" id="KW-0378">Hydrolase</keyword>
<comment type="function">
    <text evidence="2">Hydrolyzes RNA 2',3'-cyclic phosphodiester to an RNA 2'-phosphomonoester.</text>
</comment>
<dbReference type="Proteomes" id="UP000265431">
    <property type="component" value="Unassembled WGS sequence"/>
</dbReference>
<evidence type="ECO:0000313" key="4">
    <source>
        <dbReference type="Proteomes" id="UP000265431"/>
    </source>
</evidence>
<feature type="short sequence motif" description="HXTX 2" evidence="2">
    <location>
        <begin position="120"/>
        <end position="123"/>
    </location>
</feature>
<comment type="caution">
    <text evidence="3">The sequence shown here is derived from an EMBL/GenBank/DDBJ whole genome shotgun (WGS) entry which is preliminary data.</text>
</comment>
<feature type="active site" description="Proton donor" evidence="2">
    <location>
        <position position="37"/>
    </location>
</feature>
<feature type="short sequence motif" description="HXTX 1" evidence="2">
    <location>
        <begin position="37"/>
        <end position="40"/>
    </location>
</feature>
<dbReference type="InterPro" id="IPR009097">
    <property type="entry name" value="Cyclic_Pdiesterase"/>
</dbReference>
<sequence length="179" mass="19898">MIRLFAGLPVPDDIADRLEPLQKGVDGARWRDRSHFHVTLGFFGEVAEPLAAELDAEIGELSPPQFDLEISGVGWFGRKEPSSLFATVKRSEVLDQLASDCRKAAARIGVSPDAKPFKPHITLAYLNNVPLEAAMAWSERWQVLRAGPWTADRFHLFESIPREGKKSIYEAVADYPLGV</sequence>
<name>A0A399QZI4_9PROT</name>
<dbReference type="PANTHER" id="PTHR35561:SF1">
    <property type="entry name" value="RNA 2',3'-CYCLIC PHOSPHODIESTERASE"/>
    <property type="match status" value="1"/>
</dbReference>
<evidence type="ECO:0000256" key="1">
    <source>
        <dbReference type="ARBA" id="ARBA00022801"/>
    </source>
</evidence>
<dbReference type="HAMAP" id="MF_01940">
    <property type="entry name" value="RNA_CPDase"/>
    <property type="match status" value="1"/>
</dbReference>